<feature type="domain" description="K Homology" evidence="4">
    <location>
        <begin position="182"/>
        <end position="255"/>
    </location>
</feature>
<dbReference type="Gene3D" id="3.30.1370.10">
    <property type="entry name" value="K Homology domain, type 1"/>
    <property type="match status" value="2"/>
</dbReference>
<keyword evidence="6" id="KW-1185">Reference proteome</keyword>
<dbReference type="SMART" id="SM00322">
    <property type="entry name" value="KH"/>
    <property type="match status" value="2"/>
</dbReference>
<feature type="compositionally biased region" description="Polar residues" evidence="3">
    <location>
        <begin position="132"/>
        <end position="152"/>
    </location>
</feature>
<name>A0AAD2AI83_9LAMI</name>
<dbReference type="AlphaFoldDB" id="A0AAD2AI83"/>
<feature type="compositionally biased region" description="Low complexity" evidence="3">
    <location>
        <begin position="536"/>
        <end position="549"/>
    </location>
</feature>
<keyword evidence="2" id="KW-0694">RNA-binding</keyword>
<evidence type="ECO:0000256" key="1">
    <source>
        <dbReference type="ARBA" id="ARBA00022737"/>
    </source>
</evidence>
<feature type="region of interest" description="Disordered" evidence="3">
    <location>
        <begin position="358"/>
        <end position="460"/>
    </location>
</feature>
<feature type="region of interest" description="Disordered" evidence="3">
    <location>
        <begin position="482"/>
        <end position="642"/>
    </location>
</feature>
<feature type="compositionally biased region" description="Basic and acidic residues" evidence="3">
    <location>
        <begin position="91"/>
        <end position="102"/>
    </location>
</feature>
<proteinExistence type="predicted"/>
<evidence type="ECO:0000259" key="4">
    <source>
        <dbReference type="SMART" id="SM00322"/>
    </source>
</evidence>
<feature type="compositionally biased region" description="Acidic residues" evidence="3">
    <location>
        <begin position="74"/>
        <end position="83"/>
    </location>
</feature>
<evidence type="ECO:0000313" key="5">
    <source>
        <dbReference type="EMBL" id="CAI9786711.1"/>
    </source>
</evidence>
<evidence type="ECO:0000256" key="2">
    <source>
        <dbReference type="PROSITE-ProRule" id="PRU00117"/>
    </source>
</evidence>
<feature type="compositionally biased region" description="Acidic residues" evidence="3">
    <location>
        <begin position="52"/>
        <end position="63"/>
    </location>
</feature>
<feature type="region of interest" description="Disordered" evidence="3">
    <location>
        <begin position="657"/>
        <end position="694"/>
    </location>
</feature>
<feature type="compositionally biased region" description="Polar residues" evidence="3">
    <location>
        <begin position="173"/>
        <end position="184"/>
    </location>
</feature>
<dbReference type="CDD" id="cd00105">
    <property type="entry name" value="KH-I"/>
    <property type="match status" value="2"/>
</dbReference>
<keyword evidence="1" id="KW-0677">Repeat</keyword>
<organism evidence="5 6">
    <name type="scientific">Fraxinus pennsylvanica</name>
    <dbReference type="NCBI Taxonomy" id="56036"/>
    <lineage>
        <taxon>Eukaryota</taxon>
        <taxon>Viridiplantae</taxon>
        <taxon>Streptophyta</taxon>
        <taxon>Embryophyta</taxon>
        <taxon>Tracheophyta</taxon>
        <taxon>Spermatophyta</taxon>
        <taxon>Magnoliopsida</taxon>
        <taxon>eudicotyledons</taxon>
        <taxon>Gunneridae</taxon>
        <taxon>Pentapetalae</taxon>
        <taxon>asterids</taxon>
        <taxon>lamiids</taxon>
        <taxon>Lamiales</taxon>
        <taxon>Oleaceae</taxon>
        <taxon>Oleeae</taxon>
        <taxon>Fraxinus</taxon>
    </lineage>
</organism>
<dbReference type="SUPFAM" id="SSF54791">
    <property type="entry name" value="Eukaryotic type KH-domain (KH-domain type I)"/>
    <property type="match status" value="2"/>
</dbReference>
<dbReference type="Pfam" id="PF00013">
    <property type="entry name" value="KH_1"/>
    <property type="match status" value="2"/>
</dbReference>
<dbReference type="InterPro" id="IPR004088">
    <property type="entry name" value="KH_dom_type_1"/>
</dbReference>
<evidence type="ECO:0000256" key="3">
    <source>
        <dbReference type="SAM" id="MobiDB-lite"/>
    </source>
</evidence>
<feature type="compositionally biased region" description="Low complexity" evidence="3">
    <location>
        <begin position="407"/>
        <end position="421"/>
    </location>
</feature>
<dbReference type="PANTHER" id="PTHR10288">
    <property type="entry name" value="KH DOMAIN CONTAINING RNA BINDING PROTEIN"/>
    <property type="match status" value="1"/>
</dbReference>
<dbReference type="Proteomes" id="UP000834106">
    <property type="component" value="Chromosome 22"/>
</dbReference>
<dbReference type="EMBL" id="OU503057">
    <property type="protein sequence ID" value="CAI9786711.1"/>
    <property type="molecule type" value="Genomic_DNA"/>
</dbReference>
<dbReference type="InterPro" id="IPR004087">
    <property type="entry name" value="KH_dom"/>
</dbReference>
<reference evidence="5" key="1">
    <citation type="submission" date="2023-05" db="EMBL/GenBank/DDBJ databases">
        <authorList>
            <person name="Huff M."/>
        </authorList>
    </citation>
    <scope>NUCLEOTIDE SEQUENCE</scope>
</reference>
<feature type="compositionally biased region" description="Basic and acidic residues" evidence="3">
    <location>
        <begin position="64"/>
        <end position="73"/>
    </location>
</feature>
<feature type="compositionally biased region" description="Polar residues" evidence="3">
    <location>
        <begin position="516"/>
        <end position="525"/>
    </location>
</feature>
<dbReference type="GO" id="GO:0003723">
    <property type="term" value="F:RNA binding"/>
    <property type="evidence" value="ECO:0007669"/>
    <property type="project" value="UniProtKB-UniRule"/>
</dbReference>
<feature type="compositionally biased region" description="Polar residues" evidence="3">
    <location>
        <begin position="358"/>
        <end position="368"/>
    </location>
</feature>
<feature type="region of interest" description="Disordered" evidence="3">
    <location>
        <begin position="1"/>
        <end position="188"/>
    </location>
</feature>
<dbReference type="PROSITE" id="PS50084">
    <property type="entry name" value="KH_TYPE_1"/>
    <property type="match status" value="2"/>
</dbReference>
<sequence length="694" mass="74041">MSEEFAPGYVAPADDHPKRKLEDLELNDVSQPLAAPDSTANADLDTVKNATEEEEEENGTADESEAKRARLDSNDDNSNETDSVEPTHNGKLKELEDKPREEEAGEPQVTDNHDLCQSAQELATGAIEKTTSEQLASDQNDNAQTKSPQEGQSEGEAQEPSEEVPKEEDVPSTELQSGSDTQILSHKMEVPSDKVGVIIGKAGDTIRSLQDNTGAKIQIVRDADADPHSTTRPLELIGTSENIKKAEKLIKDVIAEADAGGSPSLVARGFSTVQAAGGGEQLEIQVPIEKVGLIIGKGGETIRNLQTRSGARIQLLQQNLPEGDKSRKRTVRVTGNKKQIETATEMIKEVMNQTIRQSPLSSGYNQQAFHPRGSFASQWGPRGPHHAQFSGYDYPQRGSYPSQNSLYPPQAYGQYPPQQAPRSSYGPSWEQRPPASMQGPSPQVNYGQPTPYSQTPAQAQHFGLPGYSEVKYDNYASSQQFGNMGSQSTAYAQSGPHSGYGSQDQYGKPPMYDVQPQVQHSQSYGQPRPNQPGEVPYQGPAAPAQAYGQTVPPQQPYPHVSTGPVQQSYASYGSVPPADGYSHPPSTTASGSGYPVQGGQPVAGYGQPGGQQTPAYIQAGPTGGYGSYPSTQPGHNEQPAANAAAYGYQWQIDPAYGSAQGPAGYGAPATGQSGYTQPAPAQAGYNVPQSGGYQ</sequence>
<feature type="compositionally biased region" description="Polar residues" evidence="3">
    <location>
        <begin position="482"/>
        <end position="505"/>
    </location>
</feature>
<protein>
    <recommendedName>
        <fullName evidence="4">K Homology domain-containing protein</fullName>
    </recommendedName>
</protein>
<gene>
    <name evidence="5" type="ORF">FPE_LOCUS34141</name>
</gene>
<evidence type="ECO:0000313" key="6">
    <source>
        <dbReference type="Proteomes" id="UP000834106"/>
    </source>
</evidence>
<feature type="domain" description="K Homology" evidence="4">
    <location>
        <begin position="278"/>
        <end position="352"/>
    </location>
</feature>
<feature type="compositionally biased region" description="Basic and acidic residues" evidence="3">
    <location>
        <begin position="13"/>
        <end position="23"/>
    </location>
</feature>
<dbReference type="InterPro" id="IPR036612">
    <property type="entry name" value="KH_dom_type_1_sf"/>
</dbReference>
<accession>A0AAD2AI83</accession>
<feature type="compositionally biased region" description="Polar residues" evidence="3">
    <location>
        <begin position="438"/>
        <end position="458"/>
    </location>
</feature>